<dbReference type="InterPro" id="IPR017871">
    <property type="entry name" value="ABC_transporter-like_CS"/>
</dbReference>
<dbReference type="PANTHER" id="PTHR42711">
    <property type="entry name" value="ABC TRANSPORTER ATP-BINDING PROTEIN"/>
    <property type="match status" value="1"/>
</dbReference>
<comment type="similarity">
    <text evidence="2">Belongs to the ABC transporter superfamily.</text>
</comment>
<dbReference type="SMART" id="SM00382">
    <property type="entry name" value="AAA"/>
    <property type="match status" value="1"/>
</dbReference>
<keyword evidence="3" id="KW-0813">Transport</keyword>
<comment type="caution">
    <text evidence="8">The sequence shown here is derived from an EMBL/GenBank/DDBJ whole genome shotgun (WGS) entry which is preliminary data.</text>
</comment>
<evidence type="ECO:0000259" key="7">
    <source>
        <dbReference type="PROSITE" id="PS50893"/>
    </source>
</evidence>
<feature type="domain" description="ABC transporter" evidence="7">
    <location>
        <begin position="27"/>
        <end position="257"/>
    </location>
</feature>
<evidence type="ECO:0000256" key="1">
    <source>
        <dbReference type="ARBA" id="ARBA00004202"/>
    </source>
</evidence>
<accession>A0ABS9TF98</accession>
<gene>
    <name evidence="8" type="ORF">MMF94_15955</name>
</gene>
<dbReference type="SUPFAM" id="SSF52540">
    <property type="entry name" value="P-loop containing nucleoside triphosphate hydrolases"/>
    <property type="match status" value="1"/>
</dbReference>
<dbReference type="InterPro" id="IPR003593">
    <property type="entry name" value="AAA+_ATPase"/>
</dbReference>
<sequence>MTTIPHDQQGGRDLETEFGPPLDDIAVLGRKLTKRFGEFAAVDAVDIDVYSGECFGLLGPNGAGKSSTMRMLSCISQPTSGALTVLGRDPRREAARIRAQLGIVHQENNLDLDIKVVENLTTYARYFGFSRPECRQRASEMLQFAQLEQKARSKAGELSGGMQRRLAIARALVNSPEMVFLDEPTTGLDPQMRHVVWQRLLELKKRRTTLVVTTHYMEEAEQLCDRIVIMDHGHIVAEGTPQMLIKENVSQEVVELWFSDAPTDETAAPLHAISEQLDVLADRIVLYVANGEEAAKEVHRRGLWPTRLTIRRSTLEDVFLRLTGRTLAE</sequence>
<evidence type="ECO:0000313" key="9">
    <source>
        <dbReference type="Proteomes" id="UP001299970"/>
    </source>
</evidence>
<evidence type="ECO:0000256" key="3">
    <source>
        <dbReference type="ARBA" id="ARBA00022448"/>
    </source>
</evidence>
<evidence type="ECO:0000313" key="8">
    <source>
        <dbReference type="EMBL" id="MCH6167177.1"/>
    </source>
</evidence>
<protein>
    <submittedName>
        <fullName evidence="8">ATP-binding cassette domain-containing protein</fullName>
    </submittedName>
</protein>
<dbReference type="Gene3D" id="3.40.50.300">
    <property type="entry name" value="P-loop containing nucleotide triphosphate hydrolases"/>
    <property type="match status" value="1"/>
</dbReference>
<comment type="subcellular location">
    <subcellularLocation>
        <location evidence="1">Cell membrane</location>
        <topology evidence="1">Peripheral membrane protein</topology>
    </subcellularLocation>
</comment>
<keyword evidence="4" id="KW-0547">Nucleotide-binding</keyword>
<organism evidence="8 9">
    <name type="scientific">Pseudonocardia alaniniphila</name>
    <dbReference type="NCBI Taxonomy" id="75291"/>
    <lineage>
        <taxon>Bacteria</taxon>
        <taxon>Bacillati</taxon>
        <taxon>Actinomycetota</taxon>
        <taxon>Actinomycetes</taxon>
        <taxon>Pseudonocardiales</taxon>
        <taxon>Pseudonocardiaceae</taxon>
        <taxon>Pseudonocardia</taxon>
    </lineage>
</organism>
<dbReference type="InterPro" id="IPR027417">
    <property type="entry name" value="P-loop_NTPase"/>
</dbReference>
<keyword evidence="9" id="KW-1185">Reference proteome</keyword>
<dbReference type="PROSITE" id="PS00211">
    <property type="entry name" value="ABC_TRANSPORTER_1"/>
    <property type="match status" value="1"/>
</dbReference>
<evidence type="ECO:0000256" key="6">
    <source>
        <dbReference type="ARBA" id="ARBA00023251"/>
    </source>
</evidence>
<dbReference type="InterPro" id="IPR003439">
    <property type="entry name" value="ABC_transporter-like_ATP-bd"/>
</dbReference>
<dbReference type="EMBL" id="JAKXMK010000012">
    <property type="protein sequence ID" value="MCH6167177.1"/>
    <property type="molecule type" value="Genomic_DNA"/>
</dbReference>
<proteinExistence type="inferred from homology"/>
<dbReference type="Pfam" id="PF00005">
    <property type="entry name" value="ABC_tran"/>
    <property type="match status" value="1"/>
</dbReference>
<dbReference type="RefSeq" id="WP_241037424.1">
    <property type="nucleotide sequence ID" value="NZ_BAAAJF010000015.1"/>
</dbReference>
<dbReference type="GO" id="GO:0005524">
    <property type="term" value="F:ATP binding"/>
    <property type="evidence" value="ECO:0007669"/>
    <property type="project" value="UniProtKB-KW"/>
</dbReference>
<evidence type="ECO:0000256" key="2">
    <source>
        <dbReference type="ARBA" id="ARBA00005417"/>
    </source>
</evidence>
<evidence type="ECO:0000256" key="5">
    <source>
        <dbReference type="ARBA" id="ARBA00022840"/>
    </source>
</evidence>
<name>A0ABS9TF98_9PSEU</name>
<keyword evidence="6" id="KW-0046">Antibiotic resistance</keyword>
<keyword evidence="5 8" id="KW-0067">ATP-binding</keyword>
<dbReference type="Proteomes" id="UP001299970">
    <property type="component" value="Unassembled WGS sequence"/>
</dbReference>
<reference evidence="8 9" key="1">
    <citation type="submission" date="2022-03" db="EMBL/GenBank/DDBJ databases">
        <title>Pseudonocardia alaer sp. nov., a novel actinomycete isolated from reed forest soil.</title>
        <authorList>
            <person name="Wang L."/>
        </authorList>
    </citation>
    <scope>NUCLEOTIDE SEQUENCE [LARGE SCALE GENOMIC DNA]</scope>
    <source>
        <strain evidence="8 9">Y-16303</strain>
    </source>
</reference>
<dbReference type="PROSITE" id="PS50893">
    <property type="entry name" value="ABC_TRANSPORTER_2"/>
    <property type="match status" value="1"/>
</dbReference>
<evidence type="ECO:0000256" key="4">
    <source>
        <dbReference type="ARBA" id="ARBA00022741"/>
    </source>
</evidence>
<dbReference type="PANTHER" id="PTHR42711:SF5">
    <property type="entry name" value="ABC TRANSPORTER ATP-BINDING PROTEIN NATA"/>
    <property type="match status" value="1"/>
</dbReference>
<dbReference type="InterPro" id="IPR050763">
    <property type="entry name" value="ABC_transporter_ATP-binding"/>
</dbReference>